<evidence type="ECO:0000313" key="10">
    <source>
        <dbReference type="EMBL" id="WRS39652.1"/>
    </source>
</evidence>
<dbReference type="PANTHER" id="PTHR13090">
    <property type="entry name" value="ARGININE-HYDROXYLASE NDUFAF5, MITOCHONDRIAL"/>
    <property type="match status" value="1"/>
</dbReference>
<comment type="function">
    <text evidence="8">Converts the free carboxyl group of a malonyl-thioester to its methyl ester by transfer of a methyl group from S-adenosyl-L-methionine (SAM). It allows to synthesize pimeloyl-ACP via the fatty acid synthetic pathway.</text>
</comment>
<dbReference type="InterPro" id="IPR050602">
    <property type="entry name" value="Malonyl-ACP_OMT"/>
</dbReference>
<keyword evidence="4 8" id="KW-0489">Methyltransferase</keyword>
<dbReference type="GO" id="GO:0102130">
    <property type="term" value="F:malonyl-CoA methyltransferase activity"/>
    <property type="evidence" value="ECO:0007669"/>
    <property type="project" value="UniProtKB-EC"/>
</dbReference>
<evidence type="ECO:0000259" key="9">
    <source>
        <dbReference type="Pfam" id="PF08241"/>
    </source>
</evidence>
<gene>
    <name evidence="8 10" type="primary">bioC</name>
    <name evidence="10" type="ORF">VA613_01925</name>
</gene>
<evidence type="ECO:0000256" key="3">
    <source>
        <dbReference type="ARBA" id="ARBA00012327"/>
    </source>
</evidence>
<dbReference type="Pfam" id="PF08241">
    <property type="entry name" value="Methyltransf_11"/>
    <property type="match status" value="1"/>
</dbReference>
<evidence type="ECO:0000256" key="8">
    <source>
        <dbReference type="HAMAP-Rule" id="MF_00835"/>
    </source>
</evidence>
<keyword evidence="11" id="KW-1185">Reference proteome</keyword>
<accession>A0ABZ1CK50</accession>
<name>A0ABZ1CK50_9PROT</name>
<dbReference type="EC" id="2.1.1.197" evidence="3 8"/>
<evidence type="ECO:0000256" key="4">
    <source>
        <dbReference type="ARBA" id="ARBA00022603"/>
    </source>
</evidence>
<proteinExistence type="inferred from homology"/>
<evidence type="ECO:0000256" key="2">
    <source>
        <dbReference type="ARBA" id="ARBA00004746"/>
    </source>
</evidence>
<dbReference type="NCBIfam" id="TIGR02072">
    <property type="entry name" value="BioC"/>
    <property type="match status" value="1"/>
</dbReference>
<dbReference type="PANTHER" id="PTHR13090:SF1">
    <property type="entry name" value="ARGININE-HYDROXYLASE NDUFAF5, MITOCHONDRIAL"/>
    <property type="match status" value="1"/>
</dbReference>
<feature type="domain" description="Methyltransferase type 11" evidence="9">
    <location>
        <begin position="66"/>
        <end position="177"/>
    </location>
</feature>
<dbReference type="RefSeq" id="WP_324780183.1">
    <property type="nucleotide sequence ID" value="NZ_CP141769.1"/>
</dbReference>
<sequence length="321" mass="35384">MADERAMPPADEGAHAGLQALDFAEVRRAFDHAAASYDAHAVLQREVCDRLLERLDYMRLQPERVLDVGCGTGYGLAHLRARYAQADLCALDIAPAMLAQARARLPQSRWAGRMLAGLRARPSASTGLVCADMERLPLAANSAHLVWSSLALQWAHDLEATFRGFHRVLAPGGLLVFATFGPDTLKELRAAFAAIDDAPHVNRFLDLHDIGDMLIHAGFASPVMEMEMLTLTYADLRTLMRDLKGIGAHNAAAGRRRGLLGKSAWSRLERAYETNRSAGRLPATFEVIYGHAWAGDKTRREDGRQVIQLAIGERRRRMGRA</sequence>
<reference evidence="10 11" key="1">
    <citation type="submission" date="2023-12" db="EMBL/GenBank/DDBJ databases">
        <title>Thiobacillus sedimentum sp. nov., a chemolithoautotrophic sulfur-oxidizing bacterium isolated from freshwater sediment.</title>
        <authorList>
            <person name="Luo J."/>
            <person name="Dai C."/>
        </authorList>
    </citation>
    <scope>NUCLEOTIDE SEQUENCE [LARGE SCALE GENOMIC DNA]</scope>
    <source>
        <strain evidence="10 11">SCUT-2</strain>
    </source>
</reference>
<comment type="pathway">
    <text evidence="2 8">Cofactor biosynthesis; biotin biosynthesis.</text>
</comment>
<dbReference type="SUPFAM" id="SSF53335">
    <property type="entry name" value="S-adenosyl-L-methionine-dependent methyltransferases"/>
    <property type="match status" value="1"/>
</dbReference>
<evidence type="ECO:0000256" key="5">
    <source>
        <dbReference type="ARBA" id="ARBA00022679"/>
    </source>
</evidence>
<comment type="similarity">
    <text evidence="8">Belongs to the methyltransferase superfamily.</text>
</comment>
<evidence type="ECO:0000256" key="6">
    <source>
        <dbReference type="ARBA" id="ARBA00022691"/>
    </source>
</evidence>
<dbReference type="InterPro" id="IPR013216">
    <property type="entry name" value="Methyltransf_11"/>
</dbReference>
<evidence type="ECO:0000313" key="11">
    <source>
        <dbReference type="Proteomes" id="UP001334732"/>
    </source>
</evidence>
<dbReference type="Proteomes" id="UP001334732">
    <property type="component" value="Chromosome"/>
</dbReference>
<organism evidence="10 11">
    <name type="scientific">Thiobacillus sedimenti</name>
    <dbReference type="NCBI Taxonomy" id="3110231"/>
    <lineage>
        <taxon>Bacteria</taxon>
        <taxon>Pseudomonadati</taxon>
        <taxon>Pseudomonadota</taxon>
        <taxon>Betaproteobacteria</taxon>
        <taxon>Nitrosomonadales</taxon>
        <taxon>Thiobacillaceae</taxon>
        <taxon>Thiobacillus</taxon>
    </lineage>
</organism>
<dbReference type="CDD" id="cd02440">
    <property type="entry name" value="AdoMet_MTases"/>
    <property type="match status" value="1"/>
</dbReference>
<dbReference type="InterPro" id="IPR011814">
    <property type="entry name" value="BioC"/>
</dbReference>
<keyword evidence="5 8" id="KW-0808">Transferase</keyword>
<dbReference type="HAMAP" id="MF_00835">
    <property type="entry name" value="BioC"/>
    <property type="match status" value="1"/>
</dbReference>
<dbReference type="InterPro" id="IPR029063">
    <property type="entry name" value="SAM-dependent_MTases_sf"/>
</dbReference>
<comment type="catalytic activity">
    <reaction evidence="1 8">
        <text>malonyl-[ACP] + S-adenosyl-L-methionine = malonyl-[ACP] methyl ester + S-adenosyl-L-homocysteine</text>
        <dbReference type="Rhea" id="RHEA:17105"/>
        <dbReference type="Rhea" id="RHEA-COMP:9623"/>
        <dbReference type="Rhea" id="RHEA-COMP:9954"/>
        <dbReference type="ChEBI" id="CHEBI:57856"/>
        <dbReference type="ChEBI" id="CHEBI:59789"/>
        <dbReference type="ChEBI" id="CHEBI:78449"/>
        <dbReference type="ChEBI" id="CHEBI:78845"/>
        <dbReference type="EC" id="2.1.1.197"/>
    </reaction>
</comment>
<dbReference type="EMBL" id="CP141769">
    <property type="protein sequence ID" value="WRS39652.1"/>
    <property type="molecule type" value="Genomic_DNA"/>
</dbReference>
<dbReference type="Gene3D" id="3.40.50.150">
    <property type="entry name" value="Vaccinia Virus protein VP39"/>
    <property type="match status" value="1"/>
</dbReference>
<keyword evidence="7 8" id="KW-0093">Biotin biosynthesis</keyword>
<keyword evidence="6 8" id="KW-0949">S-adenosyl-L-methionine</keyword>
<protein>
    <recommendedName>
        <fullName evidence="3 8">Malonyl-[acyl-carrier protein] O-methyltransferase</fullName>
        <shortName evidence="8">Malonyl-ACP O-methyltransferase</shortName>
        <ecNumber evidence="3 8">2.1.1.197</ecNumber>
    </recommendedName>
    <alternativeName>
        <fullName evidence="8">Biotin synthesis protein BioC</fullName>
    </alternativeName>
</protein>
<evidence type="ECO:0000256" key="1">
    <source>
        <dbReference type="ARBA" id="ARBA00000852"/>
    </source>
</evidence>
<dbReference type="GO" id="GO:0032259">
    <property type="term" value="P:methylation"/>
    <property type="evidence" value="ECO:0007669"/>
    <property type="project" value="UniProtKB-KW"/>
</dbReference>
<evidence type="ECO:0000256" key="7">
    <source>
        <dbReference type="ARBA" id="ARBA00022756"/>
    </source>
</evidence>